<dbReference type="GO" id="GO:0000156">
    <property type="term" value="F:phosphorelay response regulator activity"/>
    <property type="evidence" value="ECO:0007669"/>
    <property type="project" value="TreeGrafter"/>
</dbReference>
<keyword evidence="1" id="KW-0238">DNA-binding</keyword>
<evidence type="ECO:0000256" key="2">
    <source>
        <dbReference type="PROSITE-ProRule" id="PRU00169"/>
    </source>
</evidence>
<evidence type="ECO:0000259" key="3">
    <source>
        <dbReference type="PROSITE" id="PS50110"/>
    </source>
</evidence>
<dbReference type="STRING" id="332977.SAMN05421740_10672"/>
<dbReference type="InterPro" id="IPR007492">
    <property type="entry name" value="LytTR_DNA-bd_dom"/>
</dbReference>
<accession>A0A1H7QSA6</accession>
<dbReference type="Pfam" id="PF00072">
    <property type="entry name" value="Response_reg"/>
    <property type="match status" value="1"/>
</dbReference>
<dbReference type="PROSITE" id="PS50110">
    <property type="entry name" value="RESPONSE_REGULATORY"/>
    <property type="match status" value="1"/>
</dbReference>
<dbReference type="Gene3D" id="3.40.50.2300">
    <property type="match status" value="1"/>
</dbReference>
<dbReference type="GO" id="GO:0000976">
    <property type="term" value="F:transcription cis-regulatory region binding"/>
    <property type="evidence" value="ECO:0007669"/>
    <property type="project" value="TreeGrafter"/>
</dbReference>
<dbReference type="InterPro" id="IPR039420">
    <property type="entry name" value="WalR-like"/>
</dbReference>
<dbReference type="GO" id="GO:0032993">
    <property type="term" value="C:protein-DNA complex"/>
    <property type="evidence" value="ECO:0007669"/>
    <property type="project" value="TreeGrafter"/>
</dbReference>
<evidence type="ECO:0000313" key="5">
    <source>
        <dbReference type="EMBL" id="SEL50598.1"/>
    </source>
</evidence>
<feature type="domain" description="HTH LytTR-type" evidence="4">
    <location>
        <begin position="138"/>
        <end position="241"/>
    </location>
</feature>
<dbReference type="Gene3D" id="2.40.50.1020">
    <property type="entry name" value="LytTr DNA-binding domain"/>
    <property type="match status" value="1"/>
</dbReference>
<dbReference type="SMART" id="SM00448">
    <property type="entry name" value="REC"/>
    <property type="match status" value="1"/>
</dbReference>
<evidence type="ECO:0000313" key="6">
    <source>
        <dbReference type="Proteomes" id="UP000198916"/>
    </source>
</evidence>
<feature type="modified residue" description="4-aspartylphosphate" evidence="2">
    <location>
        <position position="55"/>
    </location>
</feature>
<evidence type="ECO:0000256" key="1">
    <source>
        <dbReference type="ARBA" id="ARBA00023125"/>
    </source>
</evidence>
<dbReference type="AlphaFoldDB" id="A0A1H7QSA6"/>
<dbReference type="SUPFAM" id="SSF52172">
    <property type="entry name" value="CheY-like"/>
    <property type="match status" value="1"/>
</dbReference>
<dbReference type="PANTHER" id="PTHR48111:SF69">
    <property type="entry name" value="RESPONSE REGULATOR RECEIVER"/>
    <property type="match status" value="1"/>
</dbReference>
<keyword evidence="2" id="KW-0597">Phosphoprotein</keyword>
<name>A0A1H7QSA6_9SPHI</name>
<dbReference type="Pfam" id="PF04397">
    <property type="entry name" value="LytTR"/>
    <property type="match status" value="1"/>
</dbReference>
<keyword evidence="6" id="KW-1185">Reference proteome</keyword>
<dbReference type="GO" id="GO:0005829">
    <property type="term" value="C:cytosol"/>
    <property type="evidence" value="ECO:0007669"/>
    <property type="project" value="TreeGrafter"/>
</dbReference>
<dbReference type="OrthoDB" id="9787344at2"/>
<dbReference type="PANTHER" id="PTHR48111">
    <property type="entry name" value="REGULATOR OF RPOS"/>
    <property type="match status" value="1"/>
</dbReference>
<dbReference type="InterPro" id="IPR001789">
    <property type="entry name" value="Sig_transdc_resp-reg_receiver"/>
</dbReference>
<dbReference type="GO" id="GO:0006355">
    <property type="term" value="P:regulation of DNA-templated transcription"/>
    <property type="evidence" value="ECO:0007669"/>
    <property type="project" value="TreeGrafter"/>
</dbReference>
<reference evidence="6" key="1">
    <citation type="submission" date="2016-10" db="EMBL/GenBank/DDBJ databases">
        <authorList>
            <person name="Varghese N."/>
            <person name="Submissions S."/>
        </authorList>
    </citation>
    <scope>NUCLEOTIDE SEQUENCE [LARGE SCALE GENOMIC DNA]</scope>
    <source>
        <strain evidence="6">Jip14</strain>
    </source>
</reference>
<dbReference type="Proteomes" id="UP000198916">
    <property type="component" value="Unassembled WGS sequence"/>
</dbReference>
<dbReference type="InterPro" id="IPR011006">
    <property type="entry name" value="CheY-like_superfamily"/>
</dbReference>
<proteinExistence type="predicted"/>
<feature type="domain" description="Response regulatory" evidence="3">
    <location>
        <begin position="3"/>
        <end position="116"/>
    </location>
</feature>
<evidence type="ECO:0000259" key="4">
    <source>
        <dbReference type="PROSITE" id="PS50930"/>
    </source>
</evidence>
<dbReference type="SMART" id="SM00850">
    <property type="entry name" value="LytTR"/>
    <property type="match status" value="1"/>
</dbReference>
<protein>
    <submittedName>
        <fullName evidence="5">Two component transcriptional regulator, LytTR family</fullName>
    </submittedName>
</protein>
<organism evidence="5 6">
    <name type="scientific">Parapedobacter koreensis</name>
    <dbReference type="NCBI Taxonomy" id="332977"/>
    <lineage>
        <taxon>Bacteria</taxon>
        <taxon>Pseudomonadati</taxon>
        <taxon>Bacteroidota</taxon>
        <taxon>Sphingobacteriia</taxon>
        <taxon>Sphingobacteriales</taxon>
        <taxon>Sphingobacteriaceae</taxon>
        <taxon>Parapedobacter</taxon>
    </lineage>
</organism>
<dbReference type="EMBL" id="FNZR01000006">
    <property type="protein sequence ID" value="SEL50598.1"/>
    <property type="molecule type" value="Genomic_DNA"/>
</dbReference>
<dbReference type="PROSITE" id="PS50930">
    <property type="entry name" value="HTH_LYTTR"/>
    <property type="match status" value="1"/>
</dbReference>
<sequence>MLKAVILDDEPHSSSLLRHKLQNIDAGIQVVAVFGDPAQALCEINAQQLDVLFLDVEMPGMNGFQFLERLGGFDFEVIFTTAHDSYTLEALRLSAVDYLLKPIGDEELEEAIARLKARTARKASIAPKPAHAFASMRLSLSTAEGVHFIEKNQIIRIEAMSNYCTFYLAGGRKIMVSKTLKAFEAVLVGDAFVRVNRSSVVNLHYINRYRKGNGGTLELADGMEIEVSPQRKEALMAILFSG</sequence>
<gene>
    <name evidence="5" type="ORF">SAMN05421740_10672</name>
</gene>